<feature type="compositionally biased region" description="Acidic residues" evidence="1">
    <location>
        <begin position="515"/>
        <end position="534"/>
    </location>
</feature>
<dbReference type="Proteomes" id="UP001151760">
    <property type="component" value="Unassembled WGS sequence"/>
</dbReference>
<evidence type="ECO:0000256" key="1">
    <source>
        <dbReference type="SAM" id="MobiDB-lite"/>
    </source>
</evidence>
<feature type="compositionally biased region" description="Basic and acidic residues" evidence="1">
    <location>
        <begin position="455"/>
        <end position="483"/>
    </location>
</feature>
<reference evidence="2" key="1">
    <citation type="journal article" date="2022" name="Int. J. Mol. Sci.">
        <title>Draft Genome of Tanacetum Coccineum: Genomic Comparison of Closely Related Tanacetum-Family Plants.</title>
        <authorList>
            <person name="Yamashiro T."/>
            <person name="Shiraishi A."/>
            <person name="Nakayama K."/>
            <person name="Satake H."/>
        </authorList>
    </citation>
    <scope>NUCLEOTIDE SEQUENCE</scope>
</reference>
<reference evidence="2" key="2">
    <citation type="submission" date="2022-01" db="EMBL/GenBank/DDBJ databases">
        <authorList>
            <person name="Yamashiro T."/>
            <person name="Shiraishi A."/>
            <person name="Satake H."/>
            <person name="Nakayama K."/>
        </authorList>
    </citation>
    <scope>NUCLEOTIDE SEQUENCE</scope>
</reference>
<protein>
    <submittedName>
        <fullName evidence="2">Uncharacterized protein</fullName>
    </submittedName>
</protein>
<keyword evidence="3" id="KW-1185">Reference proteome</keyword>
<accession>A0ABQ4YV98</accession>
<name>A0ABQ4YV98_9ASTR</name>
<comment type="caution">
    <text evidence="2">The sequence shown here is derived from an EMBL/GenBank/DDBJ whole genome shotgun (WGS) entry which is preliminary data.</text>
</comment>
<evidence type="ECO:0000313" key="2">
    <source>
        <dbReference type="EMBL" id="GJS80802.1"/>
    </source>
</evidence>
<organism evidence="2 3">
    <name type="scientific">Tanacetum coccineum</name>
    <dbReference type="NCBI Taxonomy" id="301880"/>
    <lineage>
        <taxon>Eukaryota</taxon>
        <taxon>Viridiplantae</taxon>
        <taxon>Streptophyta</taxon>
        <taxon>Embryophyta</taxon>
        <taxon>Tracheophyta</taxon>
        <taxon>Spermatophyta</taxon>
        <taxon>Magnoliopsida</taxon>
        <taxon>eudicotyledons</taxon>
        <taxon>Gunneridae</taxon>
        <taxon>Pentapetalae</taxon>
        <taxon>asterids</taxon>
        <taxon>campanulids</taxon>
        <taxon>Asterales</taxon>
        <taxon>Asteraceae</taxon>
        <taxon>Asteroideae</taxon>
        <taxon>Anthemideae</taxon>
        <taxon>Anthemidinae</taxon>
        <taxon>Tanacetum</taxon>
    </lineage>
</organism>
<dbReference type="EMBL" id="BQNB010010699">
    <property type="protein sequence ID" value="GJS80802.1"/>
    <property type="molecule type" value="Genomic_DNA"/>
</dbReference>
<sequence length="843" mass="95757">MSNLLWIRSWRDPCECLDYQSCGREIVPSAVIFAVSCRMASKVIGGGVLGLRECVAKALRGNGMIHEDGDNDTIGGNDDERAIIKKKLPDEVGIIGENEEVIVKNIHRGKSILNIGRAWLGEDIVLLNNPVIGFGGLRFLNFFNDPRIIREQRIAAYKGYRGGSGGCFEMKGRLWCKVEAYEGGFGCSGGRGYCGRKRGDVASFETKRRSKLLVTKGAGQIWALHGFQESFQANRISPDSGRIWVDGIRCATQILMLINCLAYELYWNILCRNMNLIATQQVALGNSLVPYEKRLKIERCNARIAFSKPQREERIKSLMDSTQLSPLLSAVHAFDVEITGLDRLMELQAQILWGMYNKKNVDYVALLWEDFMYQADNRENIFVSKTQDYQQYGALIPDDMINQDLKDFKLTRLLRLVPKKWKSSPRKESKEGIRKLAFNLKIIVSCHQSTPGVHISKEGERKPAKADYKVKGVLDEQQRKTSGIDEGTGTNQGSPIERTDSNDDDENPSFTPKDYDEEEHDKECESDDDNENVFEEEDDDVYKDVDSYEQVVEDAHVTLTASQKTKSSKQSSSVSSDFASKFLILENVSPAVDEVASMMNVKKERKLYIDVVEKSIKDIIKDEVKSLLPQILPKEVSDFATHAIQSTINESLENVVLAKSSSQPKSTYEAAESLIEFELKKILLDKMERSESYKTTPKHKELYEGLAKSYKYHNLKIDNLTQEILVGPAFNLLKGTCKSFVELECHFEECYKAFCWTTLNKDLKYLKGGSSSRKYTTSSTKTKAAKYDNIEGIEDMVMELWSPVKVAYDKFAMWGILHWGPKRQKFYGYTSNMESKHEVFYRK</sequence>
<proteinExistence type="predicted"/>
<evidence type="ECO:0000313" key="3">
    <source>
        <dbReference type="Proteomes" id="UP001151760"/>
    </source>
</evidence>
<feature type="region of interest" description="Disordered" evidence="1">
    <location>
        <begin position="452"/>
        <end position="534"/>
    </location>
</feature>
<gene>
    <name evidence="2" type="ORF">Tco_0747343</name>
</gene>